<reference evidence="3" key="1">
    <citation type="journal article" date="2017" name="Cell">
        <title>Insights into land plant evolution garnered from the Marchantia polymorpha genome.</title>
        <authorList>
            <person name="Bowman J.L."/>
            <person name="Kohchi T."/>
            <person name="Yamato K.T."/>
            <person name="Jenkins J."/>
            <person name="Shu S."/>
            <person name="Ishizaki K."/>
            <person name="Yamaoka S."/>
            <person name="Nishihama R."/>
            <person name="Nakamura Y."/>
            <person name="Berger F."/>
            <person name="Adam C."/>
            <person name="Aki S.S."/>
            <person name="Althoff F."/>
            <person name="Araki T."/>
            <person name="Arteaga-Vazquez M.A."/>
            <person name="Balasubrmanian S."/>
            <person name="Barry K."/>
            <person name="Bauer D."/>
            <person name="Boehm C.R."/>
            <person name="Briginshaw L."/>
            <person name="Caballero-Perez J."/>
            <person name="Catarino B."/>
            <person name="Chen F."/>
            <person name="Chiyoda S."/>
            <person name="Chovatia M."/>
            <person name="Davies K.M."/>
            <person name="Delmans M."/>
            <person name="Demura T."/>
            <person name="Dierschke T."/>
            <person name="Dolan L."/>
            <person name="Dorantes-Acosta A.E."/>
            <person name="Eklund D.M."/>
            <person name="Florent S.N."/>
            <person name="Flores-Sandoval E."/>
            <person name="Fujiyama A."/>
            <person name="Fukuzawa H."/>
            <person name="Galik B."/>
            <person name="Grimanelli D."/>
            <person name="Grimwood J."/>
            <person name="Grossniklaus U."/>
            <person name="Hamada T."/>
            <person name="Haseloff J."/>
            <person name="Hetherington A.J."/>
            <person name="Higo A."/>
            <person name="Hirakawa Y."/>
            <person name="Hundley H.N."/>
            <person name="Ikeda Y."/>
            <person name="Inoue K."/>
            <person name="Inoue S.I."/>
            <person name="Ishida S."/>
            <person name="Jia Q."/>
            <person name="Kakita M."/>
            <person name="Kanazawa T."/>
            <person name="Kawai Y."/>
            <person name="Kawashima T."/>
            <person name="Kennedy M."/>
            <person name="Kinose K."/>
            <person name="Kinoshita T."/>
            <person name="Kohara Y."/>
            <person name="Koide E."/>
            <person name="Komatsu K."/>
            <person name="Kopischke S."/>
            <person name="Kubo M."/>
            <person name="Kyozuka J."/>
            <person name="Lagercrantz U."/>
            <person name="Lin S.S."/>
            <person name="Lindquist E."/>
            <person name="Lipzen A.M."/>
            <person name="Lu C.W."/>
            <person name="De Luna E."/>
            <person name="Martienssen R.A."/>
            <person name="Minamino N."/>
            <person name="Mizutani M."/>
            <person name="Mizutani M."/>
            <person name="Mochizuki N."/>
            <person name="Monte I."/>
            <person name="Mosher R."/>
            <person name="Nagasaki H."/>
            <person name="Nakagami H."/>
            <person name="Naramoto S."/>
            <person name="Nishitani K."/>
            <person name="Ohtani M."/>
            <person name="Okamoto T."/>
            <person name="Okumura M."/>
            <person name="Phillips J."/>
            <person name="Pollak B."/>
            <person name="Reinders A."/>
            <person name="Rovekamp M."/>
            <person name="Sano R."/>
            <person name="Sawa S."/>
            <person name="Schmid M.W."/>
            <person name="Shirakawa M."/>
            <person name="Solano R."/>
            <person name="Spunde A."/>
            <person name="Suetsugu N."/>
            <person name="Sugano S."/>
            <person name="Sugiyama A."/>
            <person name="Sun R."/>
            <person name="Suzuki Y."/>
            <person name="Takenaka M."/>
            <person name="Takezawa D."/>
            <person name="Tomogane H."/>
            <person name="Tsuzuki M."/>
            <person name="Ueda T."/>
            <person name="Umeda M."/>
            <person name="Ward J.M."/>
            <person name="Watanabe Y."/>
            <person name="Yazaki K."/>
            <person name="Yokoyama R."/>
            <person name="Yoshitake Y."/>
            <person name="Yotsui I."/>
            <person name="Zachgo S."/>
            <person name="Schmutz J."/>
        </authorList>
    </citation>
    <scope>NUCLEOTIDE SEQUENCE [LARGE SCALE GENOMIC DNA]</scope>
    <source>
        <strain evidence="3">Tak-1</strain>
    </source>
</reference>
<sequence>MYMTTNRRRDSSRARERRDHRRRRRRRHHMGLGLVMVRGLPLAGESTGRESHELPQRRKGQKVGEHTTDCPAHWLGRRTDCIICLVTVRPQQRASIALECVDAFSKFPCSEPFYPQVSHFHVPFGRHSFDSSPLQFLVNFLLARARAGAGEAKNMLAGIKRRE</sequence>
<keyword evidence="3" id="KW-1185">Reference proteome</keyword>
<feature type="compositionally biased region" description="Basic residues" evidence="1">
    <location>
        <begin position="18"/>
        <end position="30"/>
    </location>
</feature>
<protein>
    <submittedName>
        <fullName evidence="2">Uncharacterized protein</fullName>
    </submittedName>
</protein>
<proteinExistence type="predicted"/>
<feature type="region of interest" description="Disordered" evidence="1">
    <location>
        <begin position="1"/>
        <end position="30"/>
    </location>
</feature>
<dbReference type="Gramene" id="Mp4g08860.1">
    <property type="protein sequence ID" value="Mp4g08860.1.cds1"/>
    <property type="gene ID" value="Mp4g08860"/>
</dbReference>
<evidence type="ECO:0000313" key="2">
    <source>
        <dbReference type="EMBL" id="PTQ27662.1"/>
    </source>
</evidence>
<evidence type="ECO:0000313" key="3">
    <source>
        <dbReference type="Proteomes" id="UP000244005"/>
    </source>
</evidence>
<name>A0A2R6W1E1_MARPO</name>
<dbReference type="AlphaFoldDB" id="A0A2R6W1E1"/>
<evidence type="ECO:0000256" key="1">
    <source>
        <dbReference type="SAM" id="MobiDB-lite"/>
    </source>
</evidence>
<feature type="compositionally biased region" description="Basic and acidic residues" evidence="1">
    <location>
        <begin position="47"/>
        <end position="66"/>
    </location>
</feature>
<feature type="compositionally biased region" description="Basic and acidic residues" evidence="1">
    <location>
        <begin position="7"/>
        <end position="17"/>
    </location>
</feature>
<dbReference type="EMBL" id="KZ772856">
    <property type="protein sequence ID" value="PTQ27662.1"/>
    <property type="molecule type" value="Genomic_DNA"/>
</dbReference>
<dbReference type="Proteomes" id="UP000244005">
    <property type="component" value="Unassembled WGS sequence"/>
</dbReference>
<gene>
    <name evidence="2" type="ORF">MARPO_0188s0008</name>
</gene>
<feature type="region of interest" description="Disordered" evidence="1">
    <location>
        <begin position="44"/>
        <end position="66"/>
    </location>
</feature>
<organism evidence="2 3">
    <name type="scientific">Marchantia polymorpha</name>
    <name type="common">Common liverwort</name>
    <name type="synonym">Marchantia aquatica</name>
    <dbReference type="NCBI Taxonomy" id="3197"/>
    <lineage>
        <taxon>Eukaryota</taxon>
        <taxon>Viridiplantae</taxon>
        <taxon>Streptophyta</taxon>
        <taxon>Embryophyta</taxon>
        <taxon>Marchantiophyta</taxon>
        <taxon>Marchantiopsida</taxon>
        <taxon>Marchantiidae</taxon>
        <taxon>Marchantiales</taxon>
        <taxon>Marchantiaceae</taxon>
        <taxon>Marchantia</taxon>
    </lineage>
</organism>
<accession>A0A2R6W1E1</accession>